<dbReference type="GO" id="GO:0000160">
    <property type="term" value="P:phosphorelay signal transduction system"/>
    <property type="evidence" value="ECO:0007669"/>
    <property type="project" value="InterPro"/>
</dbReference>
<feature type="modified residue" description="4-aspartylphosphate" evidence="1">
    <location>
        <position position="78"/>
    </location>
</feature>
<dbReference type="Gene3D" id="3.40.50.2300">
    <property type="match status" value="1"/>
</dbReference>
<evidence type="ECO:0000256" key="1">
    <source>
        <dbReference type="PROSITE-ProRule" id="PRU00169"/>
    </source>
</evidence>
<dbReference type="AlphaFoldDB" id="A0AA88RFA9"/>
<dbReference type="InterPro" id="IPR001789">
    <property type="entry name" value="Sig_transdc_resp-reg_receiver"/>
</dbReference>
<accession>A0AA88RFA9</accession>
<dbReference type="EMBL" id="JAVXUO010001950">
    <property type="protein sequence ID" value="KAK2977786.1"/>
    <property type="molecule type" value="Genomic_DNA"/>
</dbReference>
<proteinExistence type="predicted"/>
<feature type="domain" description="Response regulatory" evidence="2">
    <location>
        <begin position="28"/>
        <end position="143"/>
    </location>
</feature>
<dbReference type="SUPFAM" id="SSF52172">
    <property type="entry name" value="CheY-like"/>
    <property type="match status" value="1"/>
</dbReference>
<dbReference type="PANTHER" id="PTHR43228">
    <property type="entry name" value="TWO-COMPONENT RESPONSE REGULATOR"/>
    <property type="match status" value="1"/>
</dbReference>
<reference evidence="3" key="1">
    <citation type="submission" date="2022-12" db="EMBL/GenBank/DDBJ databases">
        <title>Draft genome assemblies for two species of Escallonia (Escalloniales).</title>
        <authorList>
            <person name="Chanderbali A."/>
            <person name="Dervinis C."/>
            <person name="Anghel I."/>
            <person name="Soltis D."/>
            <person name="Soltis P."/>
            <person name="Zapata F."/>
        </authorList>
    </citation>
    <scope>NUCLEOTIDE SEQUENCE</scope>
    <source>
        <strain evidence="3">UCBG92.1500</strain>
        <tissue evidence="3">Leaf</tissue>
    </source>
</reference>
<dbReference type="Pfam" id="PF00072">
    <property type="entry name" value="Response_reg"/>
    <property type="match status" value="1"/>
</dbReference>
<evidence type="ECO:0000313" key="3">
    <source>
        <dbReference type="EMBL" id="KAK2977786.1"/>
    </source>
</evidence>
<keyword evidence="4" id="KW-1185">Reference proteome</keyword>
<gene>
    <name evidence="3" type="ORF">RJ640_029831</name>
</gene>
<dbReference type="InterPro" id="IPR052048">
    <property type="entry name" value="ST_Response_Regulator"/>
</dbReference>
<keyword evidence="1" id="KW-0597">Phosphoprotein</keyword>
<dbReference type="InterPro" id="IPR011006">
    <property type="entry name" value="CheY-like_superfamily"/>
</dbReference>
<name>A0AA88RFA9_9ASTE</name>
<protein>
    <recommendedName>
        <fullName evidence="2">Response regulatory domain-containing protein</fullName>
    </recommendedName>
</protein>
<dbReference type="CDD" id="cd17546">
    <property type="entry name" value="REC_hyHK_CKI1_RcsC-like"/>
    <property type="match status" value="1"/>
</dbReference>
<sequence>MDFGTGPSSTNTEAGSYKRIEGVGGNFSVLIVDDDPIIRRIHRVMLNKFGLVTHVVENGKEAVDLFRSDTCFDMVLMDMEMPIMDGPKATQELRAMGVNSMIVGVTSRGLESEKQSFMGAGLNRCHEKPLTTDIVTSLIQELIKHY</sequence>
<dbReference type="PROSITE" id="PS50110">
    <property type="entry name" value="RESPONSE_REGULATORY"/>
    <property type="match status" value="1"/>
</dbReference>
<dbReference type="PANTHER" id="PTHR43228:SF1">
    <property type="entry name" value="TWO-COMPONENT RESPONSE REGULATOR ARR22"/>
    <property type="match status" value="1"/>
</dbReference>
<organism evidence="3 4">
    <name type="scientific">Escallonia rubra</name>
    <dbReference type="NCBI Taxonomy" id="112253"/>
    <lineage>
        <taxon>Eukaryota</taxon>
        <taxon>Viridiplantae</taxon>
        <taxon>Streptophyta</taxon>
        <taxon>Embryophyta</taxon>
        <taxon>Tracheophyta</taxon>
        <taxon>Spermatophyta</taxon>
        <taxon>Magnoliopsida</taxon>
        <taxon>eudicotyledons</taxon>
        <taxon>Gunneridae</taxon>
        <taxon>Pentapetalae</taxon>
        <taxon>asterids</taxon>
        <taxon>campanulids</taxon>
        <taxon>Escalloniales</taxon>
        <taxon>Escalloniaceae</taxon>
        <taxon>Escallonia</taxon>
    </lineage>
</organism>
<comment type="caution">
    <text evidence="3">The sequence shown here is derived from an EMBL/GenBank/DDBJ whole genome shotgun (WGS) entry which is preliminary data.</text>
</comment>
<evidence type="ECO:0000259" key="2">
    <source>
        <dbReference type="PROSITE" id="PS50110"/>
    </source>
</evidence>
<dbReference type="SMART" id="SM00448">
    <property type="entry name" value="REC"/>
    <property type="match status" value="1"/>
</dbReference>
<dbReference type="Proteomes" id="UP001187471">
    <property type="component" value="Unassembled WGS sequence"/>
</dbReference>
<evidence type="ECO:0000313" key="4">
    <source>
        <dbReference type="Proteomes" id="UP001187471"/>
    </source>
</evidence>